<reference evidence="1 2" key="1">
    <citation type="submission" date="2020-09" db="EMBL/GenBank/DDBJ databases">
        <title>De no assembly of potato wild relative species, Solanum commersonii.</title>
        <authorList>
            <person name="Cho K."/>
        </authorList>
    </citation>
    <scope>NUCLEOTIDE SEQUENCE [LARGE SCALE GENOMIC DNA]</scope>
    <source>
        <strain evidence="1">LZ3.2</strain>
        <tissue evidence="1">Leaf</tissue>
    </source>
</reference>
<comment type="caution">
    <text evidence="1">The sequence shown here is derived from an EMBL/GenBank/DDBJ whole genome shotgun (WGS) entry which is preliminary data.</text>
</comment>
<accession>A0A9J5ZLX0</accession>
<proteinExistence type="predicted"/>
<gene>
    <name evidence="1" type="ORF">H5410_024426</name>
</gene>
<organism evidence="1 2">
    <name type="scientific">Solanum commersonii</name>
    <name type="common">Commerson's wild potato</name>
    <name type="synonym">Commerson's nightshade</name>
    <dbReference type="NCBI Taxonomy" id="4109"/>
    <lineage>
        <taxon>Eukaryota</taxon>
        <taxon>Viridiplantae</taxon>
        <taxon>Streptophyta</taxon>
        <taxon>Embryophyta</taxon>
        <taxon>Tracheophyta</taxon>
        <taxon>Spermatophyta</taxon>
        <taxon>Magnoliopsida</taxon>
        <taxon>eudicotyledons</taxon>
        <taxon>Gunneridae</taxon>
        <taxon>Pentapetalae</taxon>
        <taxon>asterids</taxon>
        <taxon>lamiids</taxon>
        <taxon>Solanales</taxon>
        <taxon>Solanaceae</taxon>
        <taxon>Solanoideae</taxon>
        <taxon>Solaneae</taxon>
        <taxon>Solanum</taxon>
    </lineage>
</organism>
<keyword evidence="2" id="KW-1185">Reference proteome</keyword>
<evidence type="ECO:0000313" key="2">
    <source>
        <dbReference type="Proteomes" id="UP000824120"/>
    </source>
</evidence>
<sequence length="77" mass="8573">MFISFHMSCESVLSILIGVPRNLFLMGISFHGKAAGSPVSWSQTTCAYFALNRIHRQLRGLSSVTFINLQMSEYGCI</sequence>
<evidence type="ECO:0000313" key="1">
    <source>
        <dbReference type="EMBL" id="KAG5613145.1"/>
    </source>
</evidence>
<dbReference type="AlphaFoldDB" id="A0A9J5ZLX0"/>
<dbReference type="EMBL" id="JACXVP010000004">
    <property type="protein sequence ID" value="KAG5613145.1"/>
    <property type="molecule type" value="Genomic_DNA"/>
</dbReference>
<protein>
    <submittedName>
        <fullName evidence="1">Uncharacterized protein</fullName>
    </submittedName>
</protein>
<dbReference type="Proteomes" id="UP000824120">
    <property type="component" value="Chromosome 4"/>
</dbReference>
<name>A0A9J5ZLX0_SOLCO</name>